<organism evidence="1">
    <name type="scientific">Physcomitrium patens</name>
    <name type="common">Spreading-leaved earth moss</name>
    <name type="synonym">Physcomitrella patens</name>
    <dbReference type="NCBI Taxonomy" id="3218"/>
    <lineage>
        <taxon>Eukaryota</taxon>
        <taxon>Viridiplantae</taxon>
        <taxon>Streptophyta</taxon>
        <taxon>Embryophyta</taxon>
        <taxon>Bryophyta</taxon>
        <taxon>Bryophytina</taxon>
        <taxon>Bryopsida</taxon>
        <taxon>Funariidae</taxon>
        <taxon>Funariales</taxon>
        <taxon>Funariaceae</taxon>
        <taxon>Physcomitrium</taxon>
    </lineage>
</organism>
<reference evidence="1 3" key="2">
    <citation type="journal article" date="2018" name="Plant J.">
        <title>The Physcomitrella patens chromosome-scale assembly reveals moss genome structure and evolution.</title>
        <authorList>
            <person name="Lang D."/>
            <person name="Ullrich K.K."/>
            <person name="Murat F."/>
            <person name="Fuchs J."/>
            <person name="Jenkins J."/>
            <person name="Haas F.B."/>
            <person name="Piednoel M."/>
            <person name="Gundlach H."/>
            <person name="Van Bel M."/>
            <person name="Meyberg R."/>
            <person name="Vives C."/>
            <person name="Morata J."/>
            <person name="Symeonidi A."/>
            <person name="Hiss M."/>
            <person name="Muchero W."/>
            <person name="Kamisugi Y."/>
            <person name="Saleh O."/>
            <person name="Blanc G."/>
            <person name="Decker E.L."/>
            <person name="van Gessel N."/>
            <person name="Grimwood J."/>
            <person name="Hayes R.D."/>
            <person name="Graham S.W."/>
            <person name="Gunter L.E."/>
            <person name="McDaniel S.F."/>
            <person name="Hoernstein S.N.W."/>
            <person name="Larsson A."/>
            <person name="Li F.W."/>
            <person name="Perroud P.F."/>
            <person name="Phillips J."/>
            <person name="Ranjan P."/>
            <person name="Rokshar D.S."/>
            <person name="Rothfels C.J."/>
            <person name="Schneider L."/>
            <person name="Shu S."/>
            <person name="Stevenson D.W."/>
            <person name="Thummler F."/>
            <person name="Tillich M."/>
            <person name="Villarreal Aguilar J.C."/>
            <person name="Widiez T."/>
            <person name="Wong G.K."/>
            <person name="Wymore A."/>
            <person name="Zhang Y."/>
            <person name="Zimmer A.D."/>
            <person name="Quatrano R.S."/>
            <person name="Mayer K.F.X."/>
            <person name="Goodstein D."/>
            <person name="Casacuberta J.M."/>
            <person name="Vandepoele K."/>
            <person name="Reski R."/>
            <person name="Cuming A.C."/>
            <person name="Tuskan G.A."/>
            <person name="Maumus F."/>
            <person name="Salse J."/>
            <person name="Schmutz J."/>
            <person name="Rensing S.A."/>
        </authorList>
    </citation>
    <scope>NUCLEOTIDE SEQUENCE [LARGE SCALE GENOMIC DNA]</scope>
    <source>
        <strain evidence="2 3">cv. Gransden 2004</strain>
    </source>
</reference>
<keyword evidence="3" id="KW-1185">Reference proteome</keyword>
<dbReference type="EnsemblPlants" id="Pp3c4_21841V3.1">
    <property type="protein sequence ID" value="PAC:32921732.CDS.1"/>
    <property type="gene ID" value="Pp3c4_21841"/>
</dbReference>
<dbReference type="AlphaFoldDB" id="A0A2K1KPK4"/>
<dbReference type="Gramene" id="Pp3c4_21841V3.1">
    <property type="protein sequence ID" value="PAC:32921732.CDS.1"/>
    <property type="gene ID" value="Pp3c4_21841"/>
</dbReference>
<protein>
    <submittedName>
        <fullName evidence="1 2">Uncharacterized protein</fullName>
    </submittedName>
</protein>
<dbReference type="EMBL" id="ABEU02000004">
    <property type="protein sequence ID" value="PNR55681.1"/>
    <property type="molecule type" value="Genomic_DNA"/>
</dbReference>
<dbReference type="InParanoid" id="A0A2K1KPK4"/>
<evidence type="ECO:0000313" key="3">
    <source>
        <dbReference type="Proteomes" id="UP000006727"/>
    </source>
</evidence>
<reference evidence="1 3" key="1">
    <citation type="journal article" date="2008" name="Science">
        <title>The Physcomitrella genome reveals evolutionary insights into the conquest of land by plants.</title>
        <authorList>
            <person name="Rensing S."/>
            <person name="Lang D."/>
            <person name="Zimmer A."/>
            <person name="Terry A."/>
            <person name="Salamov A."/>
            <person name="Shapiro H."/>
            <person name="Nishiyama T."/>
            <person name="Perroud P.-F."/>
            <person name="Lindquist E."/>
            <person name="Kamisugi Y."/>
            <person name="Tanahashi T."/>
            <person name="Sakakibara K."/>
            <person name="Fujita T."/>
            <person name="Oishi K."/>
            <person name="Shin-I T."/>
            <person name="Kuroki Y."/>
            <person name="Toyoda A."/>
            <person name="Suzuki Y."/>
            <person name="Hashimoto A."/>
            <person name="Yamaguchi K."/>
            <person name="Sugano A."/>
            <person name="Kohara Y."/>
            <person name="Fujiyama A."/>
            <person name="Anterola A."/>
            <person name="Aoki S."/>
            <person name="Ashton N."/>
            <person name="Barbazuk W.B."/>
            <person name="Barker E."/>
            <person name="Bennetzen J."/>
            <person name="Bezanilla M."/>
            <person name="Blankenship R."/>
            <person name="Cho S.H."/>
            <person name="Dutcher S."/>
            <person name="Estelle M."/>
            <person name="Fawcett J.A."/>
            <person name="Gundlach H."/>
            <person name="Hanada K."/>
            <person name="Heyl A."/>
            <person name="Hicks K.A."/>
            <person name="Hugh J."/>
            <person name="Lohr M."/>
            <person name="Mayer K."/>
            <person name="Melkozernov A."/>
            <person name="Murata T."/>
            <person name="Nelson D."/>
            <person name="Pils B."/>
            <person name="Prigge M."/>
            <person name="Reiss B."/>
            <person name="Renner T."/>
            <person name="Rombauts S."/>
            <person name="Rushton P."/>
            <person name="Sanderfoot A."/>
            <person name="Schween G."/>
            <person name="Shiu S.-H."/>
            <person name="Stueber K."/>
            <person name="Theodoulou F.L."/>
            <person name="Tu H."/>
            <person name="Van de Peer Y."/>
            <person name="Verrier P.J."/>
            <person name="Waters E."/>
            <person name="Wood A."/>
            <person name="Yang L."/>
            <person name="Cove D."/>
            <person name="Cuming A."/>
            <person name="Hasebe M."/>
            <person name="Lucas S."/>
            <person name="Mishler D.B."/>
            <person name="Reski R."/>
            <person name="Grigoriev I."/>
            <person name="Quatrano R.S."/>
            <person name="Boore J.L."/>
        </authorList>
    </citation>
    <scope>NUCLEOTIDE SEQUENCE [LARGE SCALE GENOMIC DNA]</scope>
    <source>
        <strain evidence="2 3">cv. Gransden 2004</strain>
    </source>
</reference>
<evidence type="ECO:0000313" key="1">
    <source>
        <dbReference type="EMBL" id="PNR55681.1"/>
    </source>
</evidence>
<gene>
    <name evidence="1" type="ORF">PHYPA_006578</name>
</gene>
<accession>A0A2K1KPK4</accession>
<dbReference type="Proteomes" id="UP000006727">
    <property type="component" value="Chromosome 4"/>
</dbReference>
<proteinExistence type="predicted"/>
<sequence length="87" mass="9124">MKVAVSHLRVELRSARCSRGRCSPLCRCPSSSCNCSGASLKGVWGGQECPACLGLAVALCVNTTTLSFGAGSFNWVFYSGCSESCFC</sequence>
<reference evidence="2" key="3">
    <citation type="submission" date="2020-12" db="UniProtKB">
        <authorList>
            <consortium name="EnsemblPlants"/>
        </authorList>
    </citation>
    <scope>IDENTIFICATION</scope>
</reference>
<evidence type="ECO:0000313" key="2">
    <source>
        <dbReference type="EnsemblPlants" id="PAC:32921732.CDS.1"/>
    </source>
</evidence>
<name>A0A2K1KPK4_PHYPA</name>